<name>A0A7G5IKB0_9SPHN</name>
<feature type="domain" description="Lysozyme inhibitor LprI-like N-terminal" evidence="2">
    <location>
        <begin position="25"/>
        <end position="115"/>
    </location>
</feature>
<feature type="signal peptide" evidence="1">
    <location>
        <begin position="1"/>
        <end position="20"/>
    </location>
</feature>
<dbReference type="EMBL" id="CP059851">
    <property type="protein sequence ID" value="QMW23802.1"/>
    <property type="molecule type" value="Genomic_DNA"/>
</dbReference>
<keyword evidence="4" id="KW-1185">Reference proteome</keyword>
<dbReference type="KEGG" id="sand:H3309_04795"/>
<reference evidence="3 4" key="1">
    <citation type="submission" date="2020-07" db="EMBL/GenBank/DDBJ databases">
        <title>Complete genome sequence for Sandaracinobacter sp. M6.</title>
        <authorList>
            <person name="Tang Y."/>
            <person name="Liu Q."/>
            <person name="Guo Z."/>
            <person name="Lei P."/>
            <person name="Huang B."/>
        </authorList>
    </citation>
    <scope>NUCLEOTIDE SEQUENCE [LARGE SCALE GENOMIC DNA]</scope>
    <source>
        <strain evidence="3 4">M6</strain>
    </source>
</reference>
<organism evidence="3 4">
    <name type="scientific">Sandaracinobacteroides saxicola</name>
    <dbReference type="NCBI Taxonomy" id="2759707"/>
    <lineage>
        <taxon>Bacteria</taxon>
        <taxon>Pseudomonadati</taxon>
        <taxon>Pseudomonadota</taxon>
        <taxon>Alphaproteobacteria</taxon>
        <taxon>Sphingomonadales</taxon>
        <taxon>Sphingosinicellaceae</taxon>
        <taxon>Sandaracinobacteroides</taxon>
    </lineage>
</organism>
<keyword evidence="1" id="KW-0732">Signal</keyword>
<protein>
    <submittedName>
        <fullName evidence="3">DUF1311 domain-containing protein</fullName>
    </submittedName>
</protein>
<evidence type="ECO:0000259" key="2">
    <source>
        <dbReference type="Pfam" id="PF07007"/>
    </source>
</evidence>
<dbReference type="Gene3D" id="1.20.1270.180">
    <property type="match status" value="1"/>
</dbReference>
<feature type="chain" id="PRO_5028967631" evidence="1">
    <location>
        <begin position="21"/>
        <end position="130"/>
    </location>
</feature>
<accession>A0A7G5IKB0</accession>
<proteinExistence type="predicted"/>
<evidence type="ECO:0000313" key="3">
    <source>
        <dbReference type="EMBL" id="QMW23802.1"/>
    </source>
</evidence>
<dbReference type="Pfam" id="PF07007">
    <property type="entry name" value="LprI"/>
    <property type="match status" value="1"/>
</dbReference>
<evidence type="ECO:0000256" key="1">
    <source>
        <dbReference type="SAM" id="SignalP"/>
    </source>
</evidence>
<dbReference type="PANTHER" id="PTHR39176:SF1">
    <property type="entry name" value="PERIPLASMIC PROTEIN"/>
    <property type="match status" value="1"/>
</dbReference>
<dbReference type="PANTHER" id="PTHR39176">
    <property type="entry name" value="PERIPLASMIC PROTEIN-RELATED"/>
    <property type="match status" value="1"/>
</dbReference>
<dbReference type="AlphaFoldDB" id="A0A7G5IKB0"/>
<dbReference type="RefSeq" id="WP_182297625.1">
    <property type="nucleotide sequence ID" value="NZ_CP059851.1"/>
</dbReference>
<gene>
    <name evidence="3" type="ORF">H3309_04795</name>
</gene>
<dbReference type="Proteomes" id="UP000515292">
    <property type="component" value="Chromosome"/>
</dbReference>
<sequence>MMPRTIATVVLLLAPLPAAAQPANCANAVSQADMTACAAAGRSNADLRLNQSYARLRKGLSAGGQERLKASQRAWIAFRDLECQFRSNGADGGSAAPMVAATCAADLSRARTADLDRLGKCAEGDLSCPR</sequence>
<dbReference type="InterPro" id="IPR009739">
    <property type="entry name" value="LprI-like_N"/>
</dbReference>
<evidence type="ECO:0000313" key="4">
    <source>
        <dbReference type="Proteomes" id="UP000515292"/>
    </source>
</evidence>